<gene>
    <name evidence="2" type="ORF">I550_3078</name>
</gene>
<accession>X8CHK6</accession>
<protein>
    <submittedName>
        <fullName evidence="2">Uncharacterized protein</fullName>
    </submittedName>
</protein>
<dbReference type="AlphaFoldDB" id="X8CHK6"/>
<organism evidence="2 3">
    <name type="scientific">Mycobacterium intracellulare 1956</name>
    <dbReference type="NCBI Taxonomy" id="1299331"/>
    <lineage>
        <taxon>Bacteria</taxon>
        <taxon>Bacillati</taxon>
        <taxon>Actinomycetota</taxon>
        <taxon>Actinomycetes</taxon>
        <taxon>Mycobacteriales</taxon>
        <taxon>Mycobacteriaceae</taxon>
        <taxon>Mycobacterium</taxon>
        <taxon>Mycobacterium avium complex (MAC)</taxon>
    </lineage>
</organism>
<evidence type="ECO:0000313" key="2">
    <source>
        <dbReference type="EMBL" id="EUA54928.1"/>
    </source>
</evidence>
<reference evidence="2 3" key="1">
    <citation type="submission" date="2013-12" db="EMBL/GenBank/DDBJ databases">
        <authorList>
            <person name="Zelazny A."/>
            <person name="Olivier K."/>
            <person name="Holland S."/>
            <person name="Lenaerts A."/>
            <person name="Ordway D."/>
            <person name="DeGroote M.A."/>
            <person name="Parker T."/>
            <person name="Sizemore C."/>
            <person name="Tallon L.J."/>
            <person name="Sadzewicz L.K."/>
            <person name="Sengamalay N."/>
            <person name="Fraser C.M."/>
            <person name="Hine E."/>
            <person name="Shefchek K.A."/>
            <person name="Das S.P."/>
            <person name="Tettelin H."/>
        </authorList>
    </citation>
    <scope>NUCLEOTIDE SEQUENCE [LARGE SCALE GENOMIC DNA]</scope>
    <source>
        <strain evidence="2 3">1956</strain>
    </source>
</reference>
<sequence length="86" mass="8247">MPAADDARGESNLTKRVARFDTSAVFASITVNSVAGAARNLAGEPGSMTVSSSGGAPRTGEGAASGSGGAGRGSGPRGTPRRGGGR</sequence>
<dbReference type="Proteomes" id="UP000020825">
    <property type="component" value="Unassembled WGS sequence"/>
</dbReference>
<feature type="region of interest" description="Disordered" evidence="1">
    <location>
        <begin position="41"/>
        <end position="86"/>
    </location>
</feature>
<dbReference type="EMBL" id="JAOG01000002">
    <property type="protein sequence ID" value="EUA54928.1"/>
    <property type="molecule type" value="Genomic_DNA"/>
</dbReference>
<evidence type="ECO:0000313" key="3">
    <source>
        <dbReference type="Proteomes" id="UP000020825"/>
    </source>
</evidence>
<feature type="compositionally biased region" description="Gly residues" evidence="1">
    <location>
        <begin position="63"/>
        <end position="76"/>
    </location>
</feature>
<proteinExistence type="predicted"/>
<comment type="caution">
    <text evidence="2">The sequence shown here is derived from an EMBL/GenBank/DDBJ whole genome shotgun (WGS) entry which is preliminary data.</text>
</comment>
<name>X8CHK6_MYCIT</name>
<evidence type="ECO:0000256" key="1">
    <source>
        <dbReference type="SAM" id="MobiDB-lite"/>
    </source>
</evidence>